<evidence type="ECO:0000313" key="7">
    <source>
        <dbReference type="EMBL" id="CAD7614273.1"/>
    </source>
</evidence>
<gene>
    <name evidence="7" type="ORF">TGEB3V08_LOCUS11390</name>
</gene>
<feature type="region of interest" description="Disordered" evidence="5">
    <location>
        <begin position="106"/>
        <end position="127"/>
    </location>
</feature>
<sequence>MSICKNIKVQTALVVLLERERYVAGTIFGMANTLSSLGGFLSSLMVGSFTYNNQTYAQWRKVFGILVGTYAGGALMFLVFGSGELQSWNSGSNKLQQEDKERIPLNKKNIVINSNQENPSDREHART</sequence>
<protein>
    <submittedName>
        <fullName evidence="7">Uncharacterized protein</fullName>
    </submittedName>
</protein>
<evidence type="ECO:0000256" key="4">
    <source>
        <dbReference type="ARBA" id="ARBA00023136"/>
    </source>
</evidence>
<evidence type="ECO:0000256" key="3">
    <source>
        <dbReference type="ARBA" id="ARBA00022989"/>
    </source>
</evidence>
<keyword evidence="4 6" id="KW-0472">Membrane</keyword>
<name>A0A7R9K9J4_TIMGE</name>
<evidence type="ECO:0000256" key="5">
    <source>
        <dbReference type="SAM" id="MobiDB-lite"/>
    </source>
</evidence>
<keyword evidence="2 6" id="KW-0812">Transmembrane</keyword>
<dbReference type="InterPro" id="IPR036259">
    <property type="entry name" value="MFS_trans_sf"/>
</dbReference>
<organism evidence="7">
    <name type="scientific">Timema genevievae</name>
    <name type="common">Walking stick</name>
    <dbReference type="NCBI Taxonomy" id="629358"/>
    <lineage>
        <taxon>Eukaryota</taxon>
        <taxon>Metazoa</taxon>
        <taxon>Ecdysozoa</taxon>
        <taxon>Arthropoda</taxon>
        <taxon>Hexapoda</taxon>
        <taxon>Insecta</taxon>
        <taxon>Pterygota</taxon>
        <taxon>Neoptera</taxon>
        <taxon>Polyneoptera</taxon>
        <taxon>Phasmatodea</taxon>
        <taxon>Timematodea</taxon>
        <taxon>Timematoidea</taxon>
        <taxon>Timematidae</taxon>
        <taxon>Timema</taxon>
    </lineage>
</organism>
<evidence type="ECO:0000256" key="2">
    <source>
        <dbReference type="ARBA" id="ARBA00022692"/>
    </source>
</evidence>
<dbReference type="GO" id="GO:0016020">
    <property type="term" value="C:membrane"/>
    <property type="evidence" value="ECO:0007669"/>
    <property type="project" value="UniProtKB-SubCell"/>
</dbReference>
<evidence type="ECO:0000256" key="6">
    <source>
        <dbReference type="SAM" id="Phobius"/>
    </source>
</evidence>
<dbReference type="EMBL" id="OE849862">
    <property type="protein sequence ID" value="CAD7614273.1"/>
    <property type="molecule type" value="Genomic_DNA"/>
</dbReference>
<feature type="transmembrane region" description="Helical" evidence="6">
    <location>
        <begin position="62"/>
        <end position="80"/>
    </location>
</feature>
<dbReference type="PANTHER" id="PTHR11662">
    <property type="entry name" value="SOLUTE CARRIER FAMILY 17"/>
    <property type="match status" value="1"/>
</dbReference>
<feature type="transmembrane region" description="Helical" evidence="6">
    <location>
        <begin position="21"/>
        <end position="42"/>
    </location>
</feature>
<dbReference type="InterPro" id="IPR050382">
    <property type="entry name" value="MFS_Na/Anion_cotransporter"/>
</dbReference>
<proteinExistence type="predicted"/>
<reference evidence="7" key="1">
    <citation type="submission" date="2020-11" db="EMBL/GenBank/DDBJ databases">
        <authorList>
            <person name="Tran Van P."/>
        </authorList>
    </citation>
    <scope>NUCLEOTIDE SEQUENCE</scope>
</reference>
<keyword evidence="3 6" id="KW-1133">Transmembrane helix</keyword>
<accession>A0A7R9K9J4</accession>
<dbReference type="PANTHER" id="PTHR11662:SF411">
    <property type="entry name" value="GH05102P"/>
    <property type="match status" value="1"/>
</dbReference>
<dbReference type="SUPFAM" id="SSF103473">
    <property type="entry name" value="MFS general substrate transporter"/>
    <property type="match status" value="1"/>
</dbReference>
<dbReference type="AlphaFoldDB" id="A0A7R9K9J4"/>
<evidence type="ECO:0000256" key="1">
    <source>
        <dbReference type="ARBA" id="ARBA00004141"/>
    </source>
</evidence>
<dbReference type="GO" id="GO:0022857">
    <property type="term" value="F:transmembrane transporter activity"/>
    <property type="evidence" value="ECO:0007669"/>
    <property type="project" value="TreeGrafter"/>
</dbReference>
<comment type="subcellular location">
    <subcellularLocation>
        <location evidence="1">Membrane</location>
        <topology evidence="1">Multi-pass membrane protein</topology>
    </subcellularLocation>
</comment>
<dbReference type="GO" id="GO:0006820">
    <property type="term" value="P:monoatomic anion transport"/>
    <property type="evidence" value="ECO:0007669"/>
    <property type="project" value="TreeGrafter"/>
</dbReference>